<reference evidence="3" key="1">
    <citation type="journal article" date="2023" name="BMC Genomics">
        <title>Chromosome-level genome assemblies of Cutaneotrichosporon spp. (Trichosporonales, Basidiomycota) reveal imbalanced evolution between nucleotide sequences and chromosome synteny.</title>
        <authorList>
            <person name="Kobayashi Y."/>
            <person name="Kayamori A."/>
            <person name="Aoki K."/>
            <person name="Shiwa Y."/>
            <person name="Matsutani M."/>
            <person name="Fujita N."/>
            <person name="Sugita T."/>
            <person name="Iwasaki W."/>
            <person name="Tanaka N."/>
            <person name="Takashima M."/>
        </authorList>
    </citation>
    <scope>NUCLEOTIDE SEQUENCE</scope>
    <source>
        <strain evidence="3">HIS019</strain>
    </source>
</reference>
<dbReference type="PANTHER" id="PTHR16487">
    <property type="entry name" value="PPP4R2-RELATED PROTEIN"/>
    <property type="match status" value="1"/>
</dbReference>
<evidence type="ECO:0000313" key="3">
    <source>
        <dbReference type="EMBL" id="BEI89520.1"/>
    </source>
</evidence>
<dbReference type="GO" id="GO:0030289">
    <property type="term" value="C:protein phosphatase 4 complex"/>
    <property type="evidence" value="ECO:0007669"/>
    <property type="project" value="InterPro"/>
</dbReference>
<sequence length="482" mass="51256">MAPITRSASSPRTEHADPVLAKLVETATFDCDWPTLRHHLYLALLAVLPVFLEKGKPPVYTGAVPIRAVSPTNTQDGRVHISHMDEDLRPSTQGGLVIHPFPPLNPNRRRPHVMVINAGEGRLNGTAGRGNPFEDEWDEEVIIGGRKLPGWFDEDEGKREVEKVAQRIEELPSAPFTVQRLAELLLAPTRLHSTLGKFLRAVEKTLNVTTSYEPPSYTYVPPPNLLPMENVGSPSASPASMQIDSTVPPGSMTPMFSPIPWASGENDALGEPMMDVDDRHGDDGLMSPLMLSEGSGVFASQQSRSPTPGPEDEEDGEASGAGASGESGDSTSGVSPGRTEAEDSDPGSQSYLGRVDELDSGPITTNGHHGDEERPTGVGEGGNMTPHGMSDQPLPLSRTTVIGEPNREIAPLPRRGAGPADGEGEHRQDGDEAEVKGEAGAKAEEATAISEEVKEGGEGPAEPEATVEEKVDSAEKGEAKTE</sequence>
<dbReference type="GO" id="GO:0005737">
    <property type="term" value="C:cytoplasm"/>
    <property type="evidence" value="ECO:0007669"/>
    <property type="project" value="TreeGrafter"/>
</dbReference>
<protein>
    <submittedName>
        <fullName evidence="3">Uncharacterized protein</fullName>
    </submittedName>
</protein>
<gene>
    <name evidence="3" type="ORF">CcaverHIS019_0208820</name>
</gene>
<dbReference type="Pfam" id="PF09184">
    <property type="entry name" value="PPP4R2"/>
    <property type="match status" value="1"/>
</dbReference>
<accession>A0AA48I9E9</accession>
<feature type="compositionally biased region" description="Basic and acidic residues" evidence="2">
    <location>
        <begin position="423"/>
        <end position="457"/>
    </location>
</feature>
<feature type="compositionally biased region" description="Basic and acidic residues" evidence="2">
    <location>
        <begin position="467"/>
        <end position="482"/>
    </location>
</feature>
<feature type="region of interest" description="Disordered" evidence="2">
    <location>
        <begin position="260"/>
        <end position="482"/>
    </location>
</feature>
<evidence type="ECO:0000256" key="2">
    <source>
        <dbReference type="SAM" id="MobiDB-lite"/>
    </source>
</evidence>
<dbReference type="GeneID" id="85493391"/>
<comment type="similarity">
    <text evidence="1">Belongs to the PPP4R2 family.</text>
</comment>
<dbReference type="EMBL" id="AP028213">
    <property type="protein sequence ID" value="BEI89520.1"/>
    <property type="molecule type" value="Genomic_DNA"/>
</dbReference>
<dbReference type="KEGG" id="ccac:CcaHIS019_0208820"/>
<dbReference type="AlphaFoldDB" id="A0AA48I9E9"/>
<dbReference type="RefSeq" id="XP_060454786.1">
    <property type="nucleotide sequence ID" value="XM_060597943.1"/>
</dbReference>
<organism evidence="3 4">
    <name type="scientific">Cutaneotrichosporon cavernicola</name>
    <dbReference type="NCBI Taxonomy" id="279322"/>
    <lineage>
        <taxon>Eukaryota</taxon>
        <taxon>Fungi</taxon>
        <taxon>Dikarya</taxon>
        <taxon>Basidiomycota</taxon>
        <taxon>Agaricomycotina</taxon>
        <taxon>Tremellomycetes</taxon>
        <taxon>Trichosporonales</taxon>
        <taxon>Trichosporonaceae</taxon>
        <taxon>Cutaneotrichosporon</taxon>
    </lineage>
</organism>
<dbReference type="InterPro" id="IPR015267">
    <property type="entry name" value="PPP4R2"/>
</dbReference>
<proteinExistence type="inferred from homology"/>
<name>A0AA48I9E9_9TREE</name>
<feature type="compositionally biased region" description="Low complexity" evidence="2">
    <location>
        <begin position="318"/>
        <end position="333"/>
    </location>
</feature>
<dbReference type="GO" id="GO:0019888">
    <property type="term" value="F:protein phosphatase regulator activity"/>
    <property type="evidence" value="ECO:0007669"/>
    <property type="project" value="InterPro"/>
</dbReference>
<evidence type="ECO:0000313" key="4">
    <source>
        <dbReference type="Proteomes" id="UP001233271"/>
    </source>
</evidence>
<dbReference type="PANTHER" id="PTHR16487:SF0">
    <property type="entry name" value="PROTEIN PHOSPHATASE 4 REGULATORY SUBUNIT 2-RELATED"/>
    <property type="match status" value="1"/>
</dbReference>
<keyword evidence="4" id="KW-1185">Reference proteome</keyword>
<evidence type="ECO:0000256" key="1">
    <source>
        <dbReference type="ARBA" id="ARBA00009207"/>
    </source>
</evidence>
<dbReference type="Proteomes" id="UP001233271">
    <property type="component" value="Chromosome 2"/>
</dbReference>
<dbReference type="GO" id="GO:0005634">
    <property type="term" value="C:nucleus"/>
    <property type="evidence" value="ECO:0007669"/>
    <property type="project" value="TreeGrafter"/>
</dbReference>